<dbReference type="AlphaFoldDB" id="A0A0H4KEN6"/>
<dbReference type="Proteomes" id="UP000036202">
    <property type="component" value="Chromosome"/>
</dbReference>
<accession>A0A0H4KEN6</accession>
<reference evidence="1 2" key="1">
    <citation type="journal article" date="2015" name="PLoS ONE">
        <title>Genome Sequence of Bacillus endophyticus and Analysis of Its Companion Mechanism in the Ketogulonigenium vulgare-Bacillus Strain Consortium.</title>
        <authorList>
            <person name="Jia N."/>
            <person name="Du J."/>
            <person name="Ding M.Z."/>
            <person name="Gao F."/>
            <person name="Yuan Y.J."/>
        </authorList>
    </citation>
    <scope>NUCLEOTIDE SEQUENCE [LARGE SCALE GENOMIC DNA]</scope>
    <source>
        <strain evidence="1 2">Hbe603</strain>
    </source>
</reference>
<dbReference type="KEGG" id="beo:BEH_11080"/>
<name>A0A0H4KEN6_9BACI</name>
<dbReference type="EMBL" id="CP011974">
    <property type="protein sequence ID" value="AKO92582.1"/>
    <property type="molecule type" value="Genomic_DNA"/>
</dbReference>
<gene>
    <name evidence="1" type="ORF">BEH_11080</name>
</gene>
<sequence length="67" mass="7681">MCDFITSKKFLPVYFIVSFLSALLFKSLGCSSLQIALQSFPCFFIGVLFSLQHFVWKDPNFFDKGSK</sequence>
<proteinExistence type="predicted"/>
<accession>A0A231SE12</accession>
<keyword evidence="2" id="KW-1185">Reference proteome</keyword>
<evidence type="ECO:0000313" key="1">
    <source>
        <dbReference type="EMBL" id="AKO92582.1"/>
    </source>
</evidence>
<reference evidence="2" key="2">
    <citation type="submission" date="2015-06" db="EMBL/GenBank/DDBJ databases">
        <title>Genome Sequence of Bacillus endophyticus and Analysis of its Companion Mechanism in the Ketogulonigenium vulgare-Bacillus strain Consortium.</title>
        <authorList>
            <person name="Jia N."/>
            <person name="Du J."/>
            <person name="Ding M.-Z."/>
            <person name="Gao F."/>
            <person name="Yuan Y.-J."/>
        </authorList>
    </citation>
    <scope>NUCLEOTIDE SEQUENCE [LARGE SCALE GENOMIC DNA]</scope>
    <source>
        <strain evidence="2">Hbe603</strain>
    </source>
</reference>
<organism evidence="1 2">
    <name type="scientific">Priestia filamentosa</name>
    <dbReference type="NCBI Taxonomy" id="1402861"/>
    <lineage>
        <taxon>Bacteria</taxon>
        <taxon>Bacillati</taxon>
        <taxon>Bacillota</taxon>
        <taxon>Bacilli</taxon>
        <taxon>Bacillales</taxon>
        <taxon>Bacillaceae</taxon>
        <taxon>Priestia</taxon>
    </lineage>
</organism>
<dbReference type="PATRIC" id="fig|135735.6.peg.2316"/>
<evidence type="ECO:0000313" key="2">
    <source>
        <dbReference type="Proteomes" id="UP000036202"/>
    </source>
</evidence>
<protein>
    <submittedName>
        <fullName evidence="1">Uncharacterized protein</fullName>
    </submittedName>
</protein>